<reference evidence="1 2" key="1">
    <citation type="journal article" date="2018" name="MBio">
        <title>Comparative Genomics Reveals the Core Gene Toolbox for the Fungus-Insect Symbiosis.</title>
        <authorList>
            <person name="Wang Y."/>
            <person name="Stata M."/>
            <person name="Wang W."/>
            <person name="Stajich J.E."/>
            <person name="White M.M."/>
            <person name="Moncalvo J.M."/>
        </authorList>
    </citation>
    <scope>NUCLEOTIDE SEQUENCE [LARGE SCALE GENOMIC DNA]</scope>
    <source>
        <strain evidence="1 2">SC-DP-2</strain>
    </source>
</reference>
<proteinExistence type="predicted"/>
<keyword evidence="2" id="KW-1185">Reference proteome</keyword>
<accession>A0A2T9Z851</accession>
<evidence type="ECO:0000313" key="1">
    <source>
        <dbReference type="EMBL" id="PVV00781.1"/>
    </source>
</evidence>
<name>A0A2T9Z851_9FUNG</name>
<dbReference type="Proteomes" id="UP000245609">
    <property type="component" value="Unassembled WGS sequence"/>
</dbReference>
<gene>
    <name evidence="1" type="ORF">BB560_004825</name>
</gene>
<comment type="caution">
    <text evidence="1">The sequence shown here is derived from an EMBL/GenBank/DDBJ whole genome shotgun (WGS) entry which is preliminary data.</text>
</comment>
<dbReference type="AlphaFoldDB" id="A0A2T9Z851"/>
<organism evidence="1 2">
    <name type="scientific">Smittium megazygosporum</name>
    <dbReference type="NCBI Taxonomy" id="133381"/>
    <lineage>
        <taxon>Eukaryota</taxon>
        <taxon>Fungi</taxon>
        <taxon>Fungi incertae sedis</taxon>
        <taxon>Zoopagomycota</taxon>
        <taxon>Kickxellomycotina</taxon>
        <taxon>Harpellomycetes</taxon>
        <taxon>Harpellales</taxon>
        <taxon>Legeriomycetaceae</taxon>
        <taxon>Smittium</taxon>
    </lineage>
</organism>
<protein>
    <submittedName>
        <fullName evidence="1">Uncharacterized protein</fullName>
    </submittedName>
</protein>
<sequence length="276" mass="31075">MTELQSQFILMGSTLNQFGLPNVSLIDSFELNLHRMELEGEIEEGRRFVAENAQLLLPEQKDFFETVCSAILNERSDIFFFDAAVGRATLYRNGFTTHTIFGIPIEESRSDTPVSTISANSQRAELIRSSRICEETSSSSSLRSPHRFANNLEFSYFLDSIGNGSIVVNNEVDSPGLNLFYGVEDAIEYCFPDVNDTNSCSYASIFCGTNSEADLINKVVPNMLPAESKRLLVRVSSTGKEFTIPWITFRIKLLSRYTEIKRRQFPLRLANATTID</sequence>
<dbReference type="EMBL" id="MBFS01001643">
    <property type="protein sequence ID" value="PVV00781.1"/>
    <property type="molecule type" value="Genomic_DNA"/>
</dbReference>
<dbReference type="OrthoDB" id="272985at2759"/>
<evidence type="ECO:0000313" key="2">
    <source>
        <dbReference type="Proteomes" id="UP000245609"/>
    </source>
</evidence>